<dbReference type="Pfam" id="PF00296">
    <property type="entry name" value="Bac_luciferase"/>
    <property type="match status" value="1"/>
</dbReference>
<dbReference type="PANTHER" id="PTHR30011:SF16">
    <property type="entry name" value="C2H2 FINGER DOMAIN TRANSCRIPTION FACTOR (EUROFUNG)-RELATED"/>
    <property type="match status" value="1"/>
</dbReference>
<organism evidence="6 7">
    <name type="scientific">Algibacter mikhailovii</name>
    <dbReference type="NCBI Taxonomy" id="425498"/>
    <lineage>
        <taxon>Bacteria</taxon>
        <taxon>Pseudomonadati</taxon>
        <taxon>Bacteroidota</taxon>
        <taxon>Flavobacteriia</taxon>
        <taxon>Flavobacteriales</taxon>
        <taxon>Flavobacteriaceae</taxon>
        <taxon>Algibacter</taxon>
    </lineage>
</organism>
<dbReference type="RefSeq" id="WP_189358945.1">
    <property type="nucleotide sequence ID" value="NZ_BMWZ01000001.1"/>
</dbReference>
<reference evidence="6" key="2">
    <citation type="submission" date="2020-09" db="EMBL/GenBank/DDBJ databases">
        <authorList>
            <person name="Sun Q."/>
            <person name="Kim S."/>
        </authorList>
    </citation>
    <scope>NUCLEOTIDE SEQUENCE</scope>
    <source>
        <strain evidence="6">KCTC 12710</strain>
    </source>
</reference>
<reference evidence="6" key="1">
    <citation type="journal article" date="2014" name="Int. J. Syst. Evol. Microbiol.">
        <title>Complete genome sequence of Corynebacterium casei LMG S-19264T (=DSM 44701T), isolated from a smear-ripened cheese.</title>
        <authorList>
            <consortium name="US DOE Joint Genome Institute (JGI-PGF)"/>
            <person name="Walter F."/>
            <person name="Albersmeier A."/>
            <person name="Kalinowski J."/>
            <person name="Ruckert C."/>
        </authorList>
    </citation>
    <scope>NUCLEOTIDE SEQUENCE</scope>
    <source>
        <strain evidence="6">KCTC 12710</strain>
    </source>
</reference>
<protein>
    <submittedName>
        <fullName evidence="6">N5,N10-methylene tetrahydromethanopterin reductase</fullName>
    </submittedName>
</protein>
<dbReference type="InterPro" id="IPR011251">
    <property type="entry name" value="Luciferase-like_dom"/>
</dbReference>
<comment type="caution">
    <text evidence="6">The sequence shown here is derived from an EMBL/GenBank/DDBJ whole genome shotgun (WGS) entry which is preliminary data.</text>
</comment>
<feature type="domain" description="Luciferase-like" evidence="5">
    <location>
        <begin position="23"/>
        <end position="237"/>
    </location>
</feature>
<evidence type="ECO:0000256" key="2">
    <source>
        <dbReference type="ARBA" id="ARBA00022643"/>
    </source>
</evidence>
<evidence type="ECO:0000256" key="4">
    <source>
        <dbReference type="ARBA" id="ARBA00023033"/>
    </source>
</evidence>
<evidence type="ECO:0000259" key="5">
    <source>
        <dbReference type="Pfam" id="PF00296"/>
    </source>
</evidence>
<name>A0A918V4Z0_9FLAO</name>
<sequence>MQFEKINKAYNRVFQQNALSLGVVVPIESYTSGPIPTMETHLERVKKVERLGFKSIWLRDIPFNVPNFGDAGQTYDPFTYLGFLAGQTSVIALGVSSIALPLHHPLHVAKSAATIDQLSQGRLLLGVASGDRFDEYPAMGIDYESRGALFRDSFHYIRNLHDAYPTIAKNNYGQLKGNIDMLPKSTSHKIPLLMTGSSRQTLEWNVNHADGWMNYPRDLYNQNNTIRQYRELIAKTQKYDKPFMQPMYLDLQEEDDYRPQPIQLGYRLGVNYLVDYLDKLRSIGVNHLALNLRFNALNIDETLERIAEKVLPEFHSNKKIRHHE</sequence>
<dbReference type="PANTHER" id="PTHR30011">
    <property type="entry name" value="ALKANESULFONATE MONOOXYGENASE-RELATED"/>
    <property type="match status" value="1"/>
</dbReference>
<dbReference type="NCBIfam" id="TIGR03571">
    <property type="entry name" value="lucif_BA3436"/>
    <property type="match status" value="1"/>
</dbReference>
<evidence type="ECO:0000256" key="1">
    <source>
        <dbReference type="ARBA" id="ARBA00022630"/>
    </source>
</evidence>
<gene>
    <name evidence="6" type="ORF">GCM10007028_03880</name>
</gene>
<keyword evidence="2" id="KW-0288">FMN</keyword>
<dbReference type="EMBL" id="BMWZ01000001">
    <property type="protein sequence ID" value="GGZ69997.1"/>
    <property type="molecule type" value="Genomic_DNA"/>
</dbReference>
<evidence type="ECO:0000256" key="3">
    <source>
        <dbReference type="ARBA" id="ARBA00023002"/>
    </source>
</evidence>
<dbReference type="Gene3D" id="3.20.20.30">
    <property type="entry name" value="Luciferase-like domain"/>
    <property type="match status" value="1"/>
</dbReference>
<keyword evidence="4" id="KW-0503">Monooxygenase</keyword>
<keyword evidence="3" id="KW-0560">Oxidoreductase</keyword>
<dbReference type="GO" id="GO:0004497">
    <property type="term" value="F:monooxygenase activity"/>
    <property type="evidence" value="ECO:0007669"/>
    <property type="project" value="UniProtKB-KW"/>
</dbReference>
<evidence type="ECO:0000313" key="6">
    <source>
        <dbReference type="EMBL" id="GGZ69997.1"/>
    </source>
</evidence>
<dbReference type="AlphaFoldDB" id="A0A918V4Z0"/>
<keyword evidence="1" id="KW-0285">Flavoprotein</keyword>
<accession>A0A918V4Z0</accession>
<dbReference type="SUPFAM" id="SSF51679">
    <property type="entry name" value="Bacterial luciferase-like"/>
    <property type="match status" value="1"/>
</dbReference>
<dbReference type="GO" id="GO:0016705">
    <property type="term" value="F:oxidoreductase activity, acting on paired donors, with incorporation or reduction of molecular oxygen"/>
    <property type="evidence" value="ECO:0007669"/>
    <property type="project" value="InterPro"/>
</dbReference>
<keyword evidence="7" id="KW-1185">Reference proteome</keyword>
<dbReference type="Proteomes" id="UP000636004">
    <property type="component" value="Unassembled WGS sequence"/>
</dbReference>
<proteinExistence type="predicted"/>
<dbReference type="InterPro" id="IPR020020">
    <property type="entry name" value="Luciferase-type_oxidoreductase"/>
</dbReference>
<evidence type="ECO:0000313" key="7">
    <source>
        <dbReference type="Proteomes" id="UP000636004"/>
    </source>
</evidence>
<dbReference type="InterPro" id="IPR051260">
    <property type="entry name" value="Diverse_substr_monoxygenases"/>
</dbReference>
<dbReference type="InterPro" id="IPR036661">
    <property type="entry name" value="Luciferase-like_sf"/>
</dbReference>